<dbReference type="EMBL" id="JACEIK010002052">
    <property type="protein sequence ID" value="MCD9558741.1"/>
    <property type="molecule type" value="Genomic_DNA"/>
</dbReference>
<organism evidence="2 3">
    <name type="scientific">Datura stramonium</name>
    <name type="common">Jimsonweed</name>
    <name type="synonym">Common thornapple</name>
    <dbReference type="NCBI Taxonomy" id="4076"/>
    <lineage>
        <taxon>Eukaryota</taxon>
        <taxon>Viridiplantae</taxon>
        <taxon>Streptophyta</taxon>
        <taxon>Embryophyta</taxon>
        <taxon>Tracheophyta</taxon>
        <taxon>Spermatophyta</taxon>
        <taxon>Magnoliopsida</taxon>
        <taxon>eudicotyledons</taxon>
        <taxon>Gunneridae</taxon>
        <taxon>Pentapetalae</taxon>
        <taxon>asterids</taxon>
        <taxon>lamiids</taxon>
        <taxon>Solanales</taxon>
        <taxon>Solanaceae</taxon>
        <taxon>Solanoideae</taxon>
        <taxon>Datureae</taxon>
        <taxon>Datura</taxon>
    </lineage>
</organism>
<name>A0ABS8UKB8_DATST</name>
<keyword evidence="3" id="KW-1185">Reference proteome</keyword>
<feature type="compositionally biased region" description="Polar residues" evidence="1">
    <location>
        <begin position="96"/>
        <end position="108"/>
    </location>
</feature>
<gene>
    <name evidence="2" type="ORF">HAX54_016319</name>
</gene>
<protein>
    <submittedName>
        <fullName evidence="2">Uncharacterized protein</fullName>
    </submittedName>
</protein>
<sequence length="115" mass="12650">MASRELVGTVDDFAFSFPFVDEEVGALPLPGFLDEAIFHKHNKQEELATDELEAPVETPTNRRRLSADYRGTASDKKRTGIENIPPVTDRRITGLDPQTVNVTQSQGSGLKPILA</sequence>
<reference evidence="2 3" key="1">
    <citation type="journal article" date="2021" name="BMC Genomics">
        <title>Datura genome reveals duplications of psychoactive alkaloid biosynthetic genes and high mutation rate following tissue culture.</title>
        <authorList>
            <person name="Rajewski A."/>
            <person name="Carter-House D."/>
            <person name="Stajich J."/>
            <person name="Litt A."/>
        </authorList>
    </citation>
    <scope>NUCLEOTIDE SEQUENCE [LARGE SCALE GENOMIC DNA]</scope>
    <source>
        <strain evidence="2">AR-01</strain>
    </source>
</reference>
<evidence type="ECO:0000313" key="3">
    <source>
        <dbReference type="Proteomes" id="UP000823775"/>
    </source>
</evidence>
<proteinExistence type="predicted"/>
<comment type="caution">
    <text evidence="2">The sequence shown here is derived from an EMBL/GenBank/DDBJ whole genome shotgun (WGS) entry which is preliminary data.</text>
</comment>
<evidence type="ECO:0000256" key="1">
    <source>
        <dbReference type="SAM" id="MobiDB-lite"/>
    </source>
</evidence>
<feature type="region of interest" description="Disordered" evidence="1">
    <location>
        <begin position="66"/>
        <end position="115"/>
    </location>
</feature>
<evidence type="ECO:0000313" key="2">
    <source>
        <dbReference type="EMBL" id="MCD9558741.1"/>
    </source>
</evidence>
<accession>A0ABS8UKB8</accession>
<dbReference type="Proteomes" id="UP000823775">
    <property type="component" value="Unassembled WGS sequence"/>
</dbReference>